<proteinExistence type="predicted"/>
<dbReference type="Proteomes" id="UP001319080">
    <property type="component" value="Unassembled WGS sequence"/>
</dbReference>
<reference evidence="1 2" key="1">
    <citation type="submission" date="2021-05" db="EMBL/GenBank/DDBJ databases">
        <title>A Polyphasic approach of four new species of the genus Ohtaekwangia: Ohtaekwangia histidinii sp. nov., Ohtaekwangia cretensis sp. nov., Ohtaekwangia indiensis sp. nov., Ohtaekwangia reichenbachii sp. nov. from diverse environment.</title>
        <authorList>
            <person name="Octaviana S."/>
        </authorList>
    </citation>
    <scope>NUCLEOTIDE SEQUENCE [LARGE SCALE GENOMIC DNA]</scope>
    <source>
        <strain evidence="1 2">PWU5</strain>
    </source>
</reference>
<dbReference type="AlphaFoldDB" id="A0AAP2GRT0"/>
<keyword evidence="2" id="KW-1185">Reference proteome</keyword>
<comment type="caution">
    <text evidence="1">The sequence shown here is derived from an EMBL/GenBank/DDBJ whole genome shotgun (WGS) entry which is preliminary data.</text>
</comment>
<dbReference type="RefSeq" id="WP_254086604.1">
    <property type="nucleotide sequence ID" value="NZ_JAHESE010000028.1"/>
</dbReference>
<dbReference type="EMBL" id="JAHESE010000028">
    <property type="protein sequence ID" value="MBT1711026.1"/>
    <property type="molecule type" value="Genomic_DNA"/>
</dbReference>
<evidence type="ECO:0000313" key="2">
    <source>
        <dbReference type="Proteomes" id="UP001319080"/>
    </source>
</evidence>
<gene>
    <name evidence="1" type="ORF">KK062_22475</name>
</gene>
<name>A0AAP2GRT0_9BACT</name>
<protein>
    <submittedName>
        <fullName evidence="1">Uncharacterized protein</fullName>
    </submittedName>
</protein>
<evidence type="ECO:0000313" key="1">
    <source>
        <dbReference type="EMBL" id="MBT1711026.1"/>
    </source>
</evidence>
<sequence length="128" mass="14548">MNSIVKGIEVGKEYSFCDSGEAEGCYLLYGGKRYLKKEELFFNNEGYIDSIHVFKAEGVVSYSSKELASDSLLVRINGWRITNLVKVKNDSIVSPFNATVLELNAVTKKIYSLNKSNDHNFLYLMDYH</sequence>
<organism evidence="1 2">
    <name type="scientific">Dawidia cretensis</name>
    <dbReference type="NCBI Taxonomy" id="2782350"/>
    <lineage>
        <taxon>Bacteria</taxon>
        <taxon>Pseudomonadati</taxon>
        <taxon>Bacteroidota</taxon>
        <taxon>Cytophagia</taxon>
        <taxon>Cytophagales</taxon>
        <taxon>Chryseotaleaceae</taxon>
        <taxon>Dawidia</taxon>
    </lineage>
</organism>
<accession>A0AAP2GRT0</accession>